<organism evidence="9 10">
    <name type="scientific">Didymella heteroderae</name>
    <dbReference type="NCBI Taxonomy" id="1769908"/>
    <lineage>
        <taxon>Eukaryota</taxon>
        <taxon>Fungi</taxon>
        <taxon>Dikarya</taxon>
        <taxon>Ascomycota</taxon>
        <taxon>Pezizomycotina</taxon>
        <taxon>Dothideomycetes</taxon>
        <taxon>Pleosporomycetidae</taxon>
        <taxon>Pleosporales</taxon>
        <taxon>Pleosporineae</taxon>
        <taxon>Didymellaceae</taxon>
        <taxon>Didymella</taxon>
    </lineage>
</organism>
<dbReference type="InterPro" id="IPR002645">
    <property type="entry name" value="STAS_dom"/>
</dbReference>
<feature type="compositionally biased region" description="Basic and acidic residues" evidence="5">
    <location>
        <begin position="216"/>
        <end position="225"/>
    </location>
</feature>
<dbReference type="InterPro" id="IPR052706">
    <property type="entry name" value="Membrane-Transporter-like"/>
</dbReference>
<feature type="compositionally biased region" description="Acidic residues" evidence="5">
    <location>
        <begin position="147"/>
        <end position="156"/>
    </location>
</feature>
<keyword evidence="4 6" id="KW-0472">Membrane</keyword>
<dbReference type="SUPFAM" id="SSF52091">
    <property type="entry name" value="SpoIIaa-like"/>
    <property type="match status" value="1"/>
</dbReference>
<dbReference type="InterPro" id="IPR000595">
    <property type="entry name" value="cNMP-bd_dom"/>
</dbReference>
<feature type="transmembrane region" description="Helical" evidence="6">
    <location>
        <begin position="618"/>
        <end position="651"/>
    </location>
</feature>
<feature type="compositionally biased region" description="Polar residues" evidence="5">
    <location>
        <begin position="879"/>
        <end position="890"/>
    </location>
</feature>
<feature type="transmembrane region" description="Helical" evidence="6">
    <location>
        <begin position="671"/>
        <end position="702"/>
    </location>
</feature>
<dbReference type="SMART" id="SM00100">
    <property type="entry name" value="cNMP"/>
    <property type="match status" value="1"/>
</dbReference>
<name>A0A9P5C2L6_9PLEO</name>
<accession>A0A9P5C2L6</accession>
<evidence type="ECO:0008006" key="11">
    <source>
        <dbReference type="Google" id="ProtNLM"/>
    </source>
</evidence>
<evidence type="ECO:0000256" key="2">
    <source>
        <dbReference type="ARBA" id="ARBA00022692"/>
    </source>
</evidence>
<dbReference type="InterPro" id="IPR011547">
    <property type="entry name" value="SLC26A/SulP_dom"/>
</dbReference>
<dbReference type="Proteomes" id="UP000758155">
    <property type="component" value="Unassembled WGS sequence"/>
</dbReference>
<feature type="transmembrane region" description="Helical" evidence="6">
    <location>
        <begin position="451"/>
        <end position="470"/>
    </location>
</feature>
<sequence length="1113" mass="122674">MPARLFPHRDWSNQSAEQQLPFTGDSVNDAEFAHDQTNTDVESQTHPRARRIRAQSNASATLSQSFTRNPIRSFAHQTSHGFTDTPQYSSQGVRERSSQLASYALNSDEYQDRPRRPSFTESGSPARRPPSEYTDGRASIDSTREDTIEEDSDEIETPVTVIGGPQKAADQGFFSWQDTGRKGSDASRVPDVVVQDTERTPLLPTPRLPRAGSQLEQKKSKDKSNSRSRSPGKSLPLRFKHSFANGREHVRGLTRTLTNPKTYTKDAVLSGALSGAQTLTAVFLGLLLNILDALSYGYILFPLGAPIFSQTGPDGISIFFVSCIVSQLCYSLGLSTFRGGVGSEMIEVVPFFHKMAYSIMDRMEGESPEAIMATTITSYCLSSILTGLIFLALGGFKLGTLVSFFPRHILIGCIGGVGFFLFVTGIEVSARIEGNLNYDLATLQKLFSADTWFLWTIPLVLAISIMLTQRMVKSPFVLPAFFVLIFATFYLFVKGIFRVDLEDARNAGWIFEQPEAGVKFYRFYSYFKFWLIDASALASCIPTMFALSFFGIIHVPINVPALGAAVKEDNLNVNRELIAHGISNTLSGFVGSIQNYLVYANSVMFIANGGDSRVAGSLLALATGAVWVAGPAMIGYIPICLVGALIFLLGIDLMKEALWDTFGKCHKLEYLTIVAIVLIMGVHDFVVGIFVGIVLACVSYVVQSSRHPAIRGSYSGVVAESTVRRPRADVRYLNKVRGQIRVVKLGGFLFFGTIVSVEENLRSLIDDDNFEDQPVSFIVVDFTHVTAVDFSGCEGFQRINRILGTKNVKMILSGVSFSNDVGKSLQSVGLLDEAEDEESPPPPQVFEDLNTALESCENELLEVFHRHCSTNVKKRQITPPMSINGAKNLNSEPIPSGGSPASSLGPSSLNPDFASPRRGARLIAARSTMRESSQNSNSDLAFPDTSNHTDSAPSAQVVLSRWRNFAQPLKIILQTFEDVSPKNEDFWHVAAPYFSRREFAAGSLLYSRGDDPDGFYILEKGRFRAEYELDQGSFFEVILPGTTCGELPFFSETDRTGTVAVENDSVAWLLTREQFDRLEKEHQDVARELLKVGLKLTKERMDTITSYVLVTAS</sequence>
<comment type="caution">
    <text evidence="9">The sequence shown here is derived from an EMBL/GenBank/DDBJ whole genome shotgun (WGS) entry which is preliminary data.</text>
</comment>
<gene>
    <name evidence="9" type="ORF">E8E12_005851</name>
</gene>
<keyword evidence="10" id="KW-1185">Reference proteome</keyword>
<proteinExistence type="predicted"/>
<dbReference type="InterPro" id="IPR036513">
    <property type="entry name" value="STAS_dom_sf"/>
</dbReference>
<dbReference type="Gene3D" id="3.30.750.24">
    <property type="entry name" value="STAS domain"/>
    <property type="match status" value="1"/>
</dbReference>
<dbReference type="PROSITE" id="PS50042">
    <property type="entry name" value="CNMP_BINDING_3"/>
    <property type="match status" value="1"/>
</dbReference>
<feature type="domain" description="STAS" evidence="8">
    <location>
        <begin position="740"/>
        <end position="856"/>
    </location>
</feature>
<feature type="region of interest" description="Disordered" evidence="5">
    <location>
        <begin position="875"/>
        <end position="950"/>
    </location>
</feature>
<dbReference type="Pfam" id="PF01740">
    <property type="entry name" value="STAS"/>
    <property type="match status" value="1"/>
</dbReference>
<evidence type="ECO:0000259" key="8">
    <source>
        <dbReference type="PROSITE" id="PS50801"/>
    </source>
</evidence>
<dbReference type="InterPro" id="IPR018490">
    <property type="entry name" value="cNMP-bd_dom_sf"/>
</dbReference>
<feature type="domain" description="Cyclic nucleotide-binding" evidence="7">
    <location>
        <begin position="997"/>
        <end position="1096"/>
    </location>
</feature>
<dbReference type="GO" id="GO:0016020">
    <property type="term" value="C:membrane"/>
    <property type="evidence" value="ECO:0007669"/>
    <property type="project" value="UniProtKB-SubCell"/>
</dbReference>
<evidence type="ECO:0000256" key="5">
    <source>
        <dbReference type="SAM" id="MobiDB-lite"/>
    </source>
</evidence>
<dbReference type="OrthoDB" id="409725at2759"/>
<dbReference type="EMBL" id="SWKV01000023">
    <property type="protein sequence ID" value="KAF3040903.1"/>
    <property type="molecule type" value="Genomic_DNA"/>
</dbReference>
<evidence type="ECO:0000256" key="1">
    <source>
        <dbReference type="ARBA" id="ARBA00004141"/>
    </source>
</evidence>
<dbReference type="PANTHER" id="PTHR43310:SF4">
    <property type="entry name" value="AFR304WP"/>
    <property type="match status" value="1"/>
</dbReference>
<feature type="region of interest" description="Disordered" evidence="5">
    <location>
        <begin position="1"/>
        <end position="236"/>
    </location>
</feature>
<evidence type="ECO:0000256" key="4">
    <source>
        <dbReference type="ARBA" id="ARBA00023136"/>
    </source>
</evidence>
<evidence type="ECO:0000313" key="10">
    <source>
        <dbReference type="Proteomes" id="UP000758155"/>
    </source>
</evidence>
<dbReference type="Pfam" id="PF00027">
    <property type="entry name" value="cNMP_binding"/>
    <property type="match status" value="1"/>
</dbReference>
<feature type="transmembrane region" description="Helical" evidence="6">
    <location>
        <begin position="408"/>
        <end position="430"/>
    </location>
</feature>
<feature type="transmembrane region" description="Helical" evidence="6">
    <location>
        <begin position="370"/>
        <end position="396"/>
    </location>
</feature>
<feature type="compositionally biased region" description="Polar residues" evidence="5">
    <location>
        <begin position="930"/>
        <end position="950"/>
    </location>
</feature>
<comment type="subcellular location">
    <subcellularLocation>
        <location evidence="1">Membrane</location>
        <topology evidence="1">Multi-pass membrane protein</topology>
    </subcellularLocation>
</comment>
<dbReference type="SUPFAM" id="SSF51206">
    <property type="entry name" value="cAMP-binding domain-like"/>
    <property type="match status" value="1"/>
</dbReference>
<protein>
    <recommendedName>
        <fullName evidence="11">Sulfate transmembrane transporter</fullName>
    </recommendedName>
</protein>
<feature type="compositionally biased region" description="Low complexity" evidence="5">
    <location>
        <begin position="891"/>
        <end position="908"/>
    </location>
</feature>
<keyword evidence="2 6" id="KW-0812">Transmembrane</keyword>
<feature type="transmembrane region" description="Helical" evidence="6">
    <location>
        <begin position="577"/>
        <end position="598"/>
    </location>
</feature>
<evidence type="ECO:0000256" key="6">
    <source>
        <dbReference type="SAM" id="Phobius"/>
    </source>
</evidence>
<evidence type="ECO:0000313" key="9">
    <source>
        <dbReference type="EMBL" id="KAF3040903.1"/>
    </source>
</evidence>
<dbReference type="PROSITE" id="PS50801">
    <property type="entry name" value="STAS"/>
    <property type="match status" value="1"/>
</dbReference>
<feature type="compositionally biased region" description="Polar residues" evidence="5">
    <location>
        <begin position="35"/>
        <end position="46"/>
    </location>
</feature>
<feature type="transmembrane region" description="Helical" evidence="6">
    <location>
        <begin position="476"/>
        <end position="493"/>
    </location>
</feature>
<dbReference type="Pfam" id="PF00916">
    <property type="entry name" value="Sulfate_transp"/>
    <property type="match status" value="1"/>
</dbReference>
<dbReference type="InterPro" id="IPR014710">
    <property type="entry name" value="RmlC-like_jellyroll"/>
</dbReference>
<feature type="transmembrane region" description="Helical" evidence="6">
    <location>
        <begin position="529"/>
        <end position="557"/>
    </location>
</feature>
<dbReference type="CDD" id="cd00038">
    <property type="entry name" value="CAP_ED"/>
    <property type="match status" value="1"/>
</dbReference>
<evidence type="ECO:0000259" key="7">
    <source>
        <dbReference type="PROSITE" id="PS50042"/>
    </source>
</evidence>
<feature type="compositionally biased region" description="Polar residues" evidence="5">
    <location>
        <begin position="12"/>
        <end position="21"/>
    </location>
</feature>
<dbReference type="PANTHER" id="PTHR43310">
    <property type="entry name" value="SULFATE TRANSPORTER YBAR-RELATED"/>
    <property type="match status" value="1"/>
</dbReference>
<feature type="transmembrane region" description="Helical" evidence="6">
    <location>
        <begin position="316"/>
        <end position="337"/>
    </location>
</feature>
<reference evidence="9" key="1">
    <citation type="submission" date="2019-04" db="EMBL/GenBank/DDBJ databases">
        <title>Sequencing of skin fungus with MAO and IRED activity.</title>
        <authorList>
            <person name="Marsaioli A.J."/>
            <person name="Bonatto J.M.C."/>
            <person name="Reis Junior O."/>
        </authorList>
    </citation>
    <scope>NUCLEOTIDE SEQUENCE</scope>
    <source>
        <strain evidence="9">28M1</strain>
    </source>
</reference>
<dbReference type="CDD" id="cd07042">
    <property type="entry name" value="STAS_SulP_like_sulfate_transporter"/>
    <property type="match status" value="1"/>
</dbReference>
<feature type="transmembrane region" description="Helical" evidence="6">
    <location>
        <begin position="279"/>
        <end position="301"/>
    </location>
</feature>
<evidence type="ECO:0000256" key="3">
    <source>
        <dbReference type="ARBA" id="ARBA00022989"/>
    </source>
</evidence>
<feature type="compositionally biased region" description="Polar residues" evidence="5">
    <location>
        <begin position="54"/>
        <end position="105"/>
    </location>
</feature>
<dbReference type="AlphaFoldDB" id="A0A9P5C2L6"/>
<keyword evidence="3 6" id="KW-1133">Transmembrane helix</keyword>
<dbReference type="Gene3D" id="2.60.120.10">
    <property type="entry name" value="Jelly Rolls"/>
    <property type="match status" value="1"/>
</dbReference>